<feature type="compositionally biased region" description="Low complexity" evidence="7">
    <location>
        <begin position="209"/>
        <end position="220"/>
    </location>
</feature>
<keyword evidence="10" id="KW-1185">Reference proteome</keyword>
<dbReference type="Gene3D" id="3.40.50.150">
    <property type="entry name" value="Vaccinia Virus protein VP39"/>
    <property type="match status" value="1"/>
</dbReference>
<evidence type="ECO:0000313" key="10">
    <source>
        <dbReference type="Proteomes" id="UP001165580"/>
    </source>
</evidence>
<sequence>MVQAARRVALEVIAAVRSDDAYANLLLPVRIADARLSPADAGLATELTYGTLRRRGYYDRVIELASGRPIDEIDGAVRDVLELGAHQLLSMRVAQHAAVNESVELARAVASRSATGFVNGVLRAITRTPAEEWLGRVTESAESDDDRLALTSSHPAWIVRAFRRALVADGVPESEVDAELDALLEADNTPARLSLVALPGLADRAALQRDATAAAPATDAVTEPGATAPEPGADPEELELALAAATDPADDDGSGFDAAPAASGTAVGDTARRVPTAFEPAPLSPIGLVAPTGDPAAIPAVRAGTVRVQDEGSQLAALALTRSRPVTAGERWLDLCAGPGGKTAVLAAEAGLAGATVIANEPIAARAGLVRRAVAALPEPPEVWERDGTRLGRSTDEGFDRILVDAPCTGLGALRRRPEARWRKTPADVADLVALQQRLVDSAVAALKPGGLLAYVTCSPHVAETRGQVQGALRRWPDTLVQLDAQEVLREITGGAVQLGGADAAVQLWPHRNTTDAMFIALFEKR</sequence>
<dbReference type="InterPro" id="IPR029063">
    <property type="entry name" value="SAM-dependent_MTases_sf"/>
</dbReference>
<dbReference type="PRINTS" id="PR02008">
    <property type="entry name" value="RCMTFAMILY"/>
</dbReference>
<evidence type="ECO:0000256" key="3">
    <source>
        <dbReference type="ARBA" id="ARBA00022679"/>
    </source>
</evidence>
<evidence type="ECO:0000256" key="6">
    <source>
        <dbReference type="PROSITE-ProRule" id="PRU01023"/>
    </source>
</evidence>
<keyword evidence="4 6" id="KW-0949">S-adenosyl-L-methionine</keyword>
<dbReference type="EMBL" id="JANTEZ010000001">
    <property type="protein sequence ID" value="MCS5713019.1"/>
    <property type="molecule type" value="Genomic_DNA"/>
</dbReference>
<dbReference type="InterPro" id="IPR018314">
    <property type="entry name" value="RsmB/NOL1/NOP2-like_CS"/>
</dbReference>
<keyword evidence="2 6" id="KW-0489">Methyltransferase</keyword>
<evidence type="ECO:0000256" key="2">
    <source>
        <dbReference type="ARBA" id="ARBA00022603"/>
    </source>
</evidence>
<comment type="caution">
    <text evidence="9">The sequence shown here is derived from an EMBL/GenBank/DDBJ whole genome shotgun (WGS) entry which is preliminary data.</text>
</comment>
<dbReference type="SUPFAM" id="SSF48013">
    <property type="entry name" value="NusB-like"/>
    <property type="match status" value="1"/>
</dbReference>
<feature type="active site" description="Nucleophile" evidence="6">
    <location>
        <position position="458"/>
    </location>
</feature>
<dbReference type="Pfam" id="PF01029">
    <property type="entry name" value="NusB"/>
    <property type="match status" value="1"/>
</dbReference>
<gene>
    <name evidence="9" type="ORF">NVV95_00480</name>
</gene>
<dbReference type="GO" id="GO:0008168">
    <property type="term" value="F:methyltransferase activity"/>
    <property type="evidence" value="ECO:0007669"/>
    <property type="project" value="UniProtKB-KW"/>
</dbReference>
<protein>
    <submittedName>
        <fullName evidence="9">rRNA small subunit methyltransferase B</fullName>
    </submittedName>
</protein>
<dbReference type="Proteomes" id="UP001165580">
    <property type="component" value="Unassembled WGS sequence"/>
</dbReference>
<keyword evidence="3 6" id="KW-0808">Transferase</keyword>
<feature type="region of interest" description="Disordered" evidence="7">
    <location>
        <begin position="209"/>
        <end position="234"/>
    </location>
</feature>
<feature type="domain" description="SAM-dependent MTase RsmB/NOP-type" evidence="8">
    <location>
        <begin position="232"/>
        <end position="526"/>
    </location>
</feature>
<dbReference type="Pfam" id="PF01189">
    <property type="entry name" value="Methyltr_RsmB-F"/>
    <property type="match status" value="1"/>
</dbReference>
<evidence type="ECO:0000313" key="9">
    <source>
        <dbReference type="EMBL" id="MCS5713019.1"/>
    </source>
</evidence>
<dbReference type="PANTHER" id="PTHR22807">
    <property type="entry name" value="NOP2 YEAST -RELATED NOL1/NOP2/FMU SUN DOMAIN-CONTAINING"/>
    <property type="match status" value="1"/>
</dbReference>
<dbReference type="InterPro" id="IPR035926">
    <property type="entry name" value="NusB-like_sf"/>
</dbReference>
<dbReference type="PROSITE" id="PS51686">
    <property type="entry name" value="SAM_MT_RSMB_NOP"/>
    <property type="match status" value="1"/>
</dbReference>
<dbReference type="CDD" id="cd02440">
    <property type="entry name" value="AdoMet_MTases"/>
    <property type="match status" value="1"/>
</dbReference>
<evidence type="ECO:0000256" key="4">
    <source>
        <dbReference type="ARBA" id="ARBA00022691"/>
    </source>
</evidence>
<evidence type="ECO:0000256" key="7">
    <source>
        <dbReference type="SAM" id="MobiDB-lite"/>
    </source>
</evidence>
<feature type="binding site" evidence="6">
    <location>
        <position position="361"/>
    </location>
    <ligand>
        <name>S-adenosyl-L-methionine</name>
        <dbReference type="ChEBI" id="CHEBI:59789"/>
    </ligand>
</feature>
<dbReference type="InterPro" id="IPR023267">
    <property type="entry name" value="RCMT"/>
</dbReference>
<evidence type="ECO:0000256" key="1">
    <source>
        <dbReference type="ARBA" id="ARBA00007494"/>
    </source>
</evidence>
<feature type="binding site" evidence="6">
    <location>
        <begin position="336"/>
        <end position="342"/>
    </location>
    <ligand>
        <name>S-adenosyl-L-methionine</name>
        <dbReference type="ChEBI" id="CHEBI:59789"/>
    </ligand>
</feature>
<dbReference type="PROSITE" id="PS01153">
    <property type="entry name" value="NOL1_NOP2_SUN"/>
    <property type="match status" value="1"/>
</dbReference>
<feature type="region of interest" description="Disordered" evidence="7">
    <location>
        <begin position="246"/>
        <end position="270"/>
    </location>
</feature>
<dbReference type="GO" id="GO:0032259">
    <property type="term" value="P:methylation"/>
    <property type="evidence" value="ECO:0007669"/>
    <property type="project" value="UniProtKB-KW"/>
</dbReference>
<dbReference type="Gene3D" id="1.10.940.10">
    <property type="entry name" value="NusB-like"/>
    <property type="match status" value="1"/>
</dbReference>
<feature type="binding site" evidence="6">
    <location>
        <position position="405"/>
    </location>
    <ligand>
        <name>S-adenosyl-L-methionine</name>
        <dbReference type="ChEBI" id="CHEBI:59789"/>
    </ligand>
</feature>
<accession>A0ABT2G9Z5</accession>
<feature type="binding site" evidence="6">
    <location>
        <position position="387"/>
    </location>
    <ligand>
        <name>S-adenosyl-L-methionine</name>
        <dbReference type="ChEBI" id="CHEBI:59789"/>
    </ligand>
</feature>
<dbReference type="InterPro" id="IPR001678">
    <property type="entry name" value="MeTrfase_RsmB-F_NOP2_dom"/>
</dbReference>
<name>A0ABT2G9Z5_9MICO</name>
<dbReference type="SUPFAM" id="SSF53335">
    <property type="entry name" value="S-adenosyl-L-methionine-dependent methyltransferases"/>
    <property type="match status" value="1"/>
</dbReference>
<keyword evidence="5 6" id="KW-0694">RNA-binding</keyword>
<reference evidence="9" key="1">
    <citation type="submission" date="2022-08" db="EMBL/GenBank/DDBJ databases">
        <authorList>
            <person name="Deng Y."/>
            <person name="Han X.-F."/>
            <person name="Zhang Y.-Q."/>
        </authorList>
    </citation>
    <scope>NUCLEOTIDE SEQUENCE</scope>
    <source>
        <strain evidence="9">CPCC 205716</strain>
    </source>
</reference>
<dbReference type="PANTHER" id="PTHR22807:SF53">
    <property type="entry name" value="RIBOSOMAL RNA SMALL SUBUNIT METHYLTRANSFERASE B-RELATED"/>
    <property type="match status" value="1"/>
</dbReference>
<proteinExistence type="inferred from homology"/>
<dbReference type="InterPro" id="IPR049560">
    <property type="entry name" value="MeTrfase_RsmB-F_NOP2_cat"/>
</dbReference>
<evidence type="ECO:0000256" key="5">
    <source>
        <dbReference type="ARBA" id="ARBA00022884"/>
    </source>
</evidence>
<evidence type="ECO:0000259" key="8">
    <source>
        <dbReference type="PROSITE" id="PS51686"/>
    </source>
</evidence>
<comment type="similarity">
    <text evidence="1 6">Belongs to the class I-like SAM-binding methyltransferase superfamily. RsmB/NOP family.</text>
</comment>
<organism evidence="9 10">
    <name type="scientific">Herbiconiux gentiana</name>
    <dbReference type="NCBI Taxonomy" id="2970912"/>
    <lineage>
        <taxon>Bacteria</taxon>
        <taxon>Bacillati</taxon>
        <taxon>Actinomycetota</taxon>
        <taxon>Actinomycetes</taxon>
        <taxon>Micrococcales</taxon>
        <taxon>Microbacteriaceae</taxon>
        <taxon>Herbiconiux</taxon>
    </lineage>
</organism>
<dbReference type="InterPro" id="IPR006027">
    <property type="entry name" value="NusB_RsmB_TIM44"/>
</dbReference>